<reference evidence="1" key="1">
    <citation type="submission" date="2017-10" db="EMBL/GenBank/DDBJ databases">
        <authorList>
            <person name="Banno H."/>
            <person name="Chua N.-H."/>
        </authorList>
    </citation>
    <scope>NUCLEOTIDE SEQUENCE [LARGE SCALE GENOMIC DNA]</scope>
</reference>
<dbReference type="EMBL" id="LR596615">
    <property type="protein sequence ID" value="VUE36257.1"/>
    <property type="molecule type" value="Genomic_DNA"/>
</dbReference>
<proteinExistence type="predicted"/>
<dbReference type="GeneID" id="40100629"/>
<dbReference type="RefSeq" id="YP_009623821.1">
    <property type="nucleotide sequence ID" value="NC_042116.1"/>
</dbReference>
<keyword evidence="3" id="KW-1185">Reference proteome</keyword>
<evidence type="ECO:0000313" key="1">
    <source>
        <dbReference type="EMBL" id="SOK58488.1"/>
    </source>
</evidence>
<evidence type="ECO:0000313" key="4">
    <source>
        <dbReference type="Proteomes" id="UP000317227"/>
    </source>
</evidence>
<evidence type="ECO:0000313" key="2">
    <source>
        <dbReference type="EMBL" id="VUE36257.1"/>
    </source>
</evidence>
<gene>
    <name evidence="1" type="primary">g211</name>
</gene>
<dbReference type="Proteomes" id="UP000317227">
    <property type="component" value="Segment"/>
</dbReference>
<reference evidence="3" key="2">
    <citation type="submission" date="2017-10" db="EMBL/GenBank/DDBJ databases">
        <authorList>
            <person name="Skurnik M."/>
        </authorList>
    </citation>
    <scope>NUCLEOTIDE SEQUENCE [LARGE SCALE GENOMIC DNA]</scope>
</reference>
<evidence type="ECO:0000313" key="3">
    <source>
        <dbReference type="Proteomes" id="UP000240931"/>
    </source>
</evidence>
<sequence>MSIIRHCGVVRSTGSRVFVVWRQLENDSRHCLVIYRDSLPEAYVTKVSDLVLNQGQSSIELWDVIDKIGTLEGANMLTVLHKMGYIRKQSTLDIDMHVGGNNKIPLNILNDEINSAPEMVAGTVKDFNPFKSQNVQYPEQNTVVTHLLDDANKYQQLANESFERAYNLDPSLRPQSVTGENKDDDLIHLNIDPSMSQAKAIELVKKALKEHKDAK</sequence>
<dbReference type="Proteomes" id="UP000240931">
    <property type="component" value="Segment"/>
</dbReference>
<accession>A0A2C9CYQ6</accession>
<dbReference type="KEGG" id="vg:40100629"/>
<dbReference type="EMBL" id="LT960551">
    <property type="protein sequence ID" value="SOK58488.1"/>
    <property type="molecule type" value="Genomic_DNA"/>
</dbReference>
<dbReference type="OrthoDB" id="13323at10239"/>
<name>A0A2C9CYQ6_9CAUD</name>
<organism evidence="1 3">
    <name type="scientific">Yersinia phage fHe-Yen9-04</name>
    <dbReference type="NCBI Taxonomy" id="2052742"/>
    <lineage>
        <taxon>Viruses</taxon>
        <taxon>Duplodnaviria</taxon>
        <taxon>Heunggongvirae</taxon>
        <taxon>Uroviricota</taxon>
        <taxon>Caudoviricetes</taxon>
        <taxon>Eneladusvirus</taxon>
        <taxon>Eneladusvirus Yen904</taxon>
    </lineage>
</organism>
<reference evidence="2 4" key="3">
    <citation type="submission" date="2019-06" db="EMBL/GenBank/DDBJ databases">
        <authorList>
            <person name="Bower L."/>
            <person name="Leinonen R."/>
        </authorList>
    </citation>
    <scope>NUCLEOTIDE SEQUENCE [LARGE SCALE GENOMIC DNA]</scope>
</reference>
<protein>
    <submittedName>
        <fullName evidence="1">Uncharacterized protein</fullName>
    </submittedName>
</protein>